<dbReference type="EMBL" id="JAUJYO010000007">
    <property type="protein sequence ID" value="KAK1312068.1"/>
    <property type="molecule type" value="Genomic_DNA"/>
</dbReference>
<dbReference type="NCBIfam" id="TIGR00756">
    <property type="entry name" value="PPR"/>
    <property type="match status" value="2"/>
</dbReference>
<dbReference type="InterPro" id="IPR011990">
    <property type="entry name" value="TPR-like_helical_dom_sf"/>
</dbReference>
<dbReference type="InterPro" id="IPR046960">
    <property type="entry name" value="PPR_At4g14850-like_plant"/>
</dbReference>
<reference evidence="4" key="1">
    <citation type="journal article" date="2023" name="Nat. Commun.">
        <title>Diploid and tetraploid genomes of Acorus and the evolution of monocots.</title>
        <authorList>
            <person name="Ma L."/>
            <person name="Liu K.W."/>
            <person name="Li Z."/>
            <person name="Hsiao Y.Y."/>
            <person name="Qi Y."/>
            <person name="Fu T."/>
            <person name="Tang G.D."/>
            <person name="Zhang D."/>
            <person name="Sun W.H."/>
            <person name="Liu D.K."/>
            <person name="Li Y."/>
            <person name="Chen G.Z."/>
            <person name="Liu X.D."/>
            <person name="Liao X.Y."/>
            <person name="Jiang Y.T."/>
            <person name="Yu X."/>
            <person name="Hao Y."/>
            <person name="Huang J."/>
            <person name="Zhao X.W."/>
            <person name="Ke S."/>
            <person name="Chen Y.Y."/>
            <person name="Wu W.L."/>
            <person name="Hsu J.L."/>
            <person name="Lin Y.F."/>
            <person name="Huang M.D."/>
            <person name="Li C.Y."/>
            <person name="Huang L."/>
            <person name="Wang Z.W."/>
            <person name="Zhao X."/>
            <person name="Zhong W.Y."/>
            <person name="Peng D.H."/>
            <person name="Ahmad S."/>
            <person name="Lan S."/>
            <person name="Zhang J.S."/>
            <person name="Tsai W.C."/>
            <person name="Van de Peer Y."/>
            <person name="Liu Z.J."/>
        </authorList>
    </citation>
    <scope>NUCLEOTIDE SEQUENCE</scope>
    <source>
        <strain evidence="4">CP</strain>
    </source>
</reference>
<keyword evidence="1" id="KW-0677">Repeat</keyword>
<reference evidence="4" key="2">
    <citation type="submission" date="2023-06" db="EMBL/GenBank/DDBJ databases">
        <authorList>
            <person name="Ma L."/>
            <person name="Liu K.-W."/>
            <person name="Li Z."/>
            <person name="Hsiao Y.-Y."/>
            <person name="Qi Y."/>
            <person name="Fu T."/>
            <person name="Tang G."/>
            <person name="Zhang D."/>
            <person name="Sun W.-H."/>
            <person name="Liu D.-K."/>
            <person name="Li Y."/>
            <person name="Chen G.-Z."/>
            <person name="Liu X.-D."/>
            <person name="Liao X.-Y."/>
            <person name="Jiang Y.-T."/>
            <person name="Yu X."/>
            <person name="Hao Y."/>
            <person name="Huang J."/>
            <person name="Zhao X.-W."/>
            <person name="Ke S."/>
            <person name="Chen Y.-Y."/>
            <person name="Wu W.-L."/>
            <person name="Hsu J.-L."/>
            <person name="Lin Y.-F."/>
            <person name="Huang M.-D."/>
            <person name="Li C.-Y."/>
            <person name="Huang L."/>
            <person name="Wang Z.-W."/>
            <person name="Zhao X."/>
            <person name="Zhong W.-Y."/>
            <person name="Peng D.-H."/>
            <person name="Ahmad S."/>
            <person name="Lan S."/>
            <person name="Zhang J.-S."/>
            <person name="Tsai W.-C."/>
            <person name="Van De Peer Y."/>
            <person name="Liu Z.-J."/>
        </authorList>
    </citation>
    <scope>NUCLEOTIDE SEQUENCE</scope>
    <source>
        <strain evidence="4">CP</strain>
        <tissue evidence="4">Leaves</tissue>
    </source>
</reference>
<keyword evidence="5" id="KW-1185">Reference proteome</keyword>
<dbReference type="InterPro" id="IPR002885">
    <property type="entry name" value="PPR_rpt"/>
</dbReference>
<dbReference type="PANTHER" id="PTHR47926:SF533">
    <property type="entry name" value="DYW DOMAIN-CONTAINING PROTEIN"/>
    <property type="match status" value="1"/>
</dbReference>
<dbReference type="Pfam" id="PF12854">
    <property type="entry name" value="PPR_1"/>
    <property type="match status" value="1"/>
</dbReference>
<dbReference type="PANTHER" id="PTHR47926">
    <property type="entry name" value="PENTATRICOPEPTIDE REPEAT-CONTAINING PROTEIN"/>
    <property type="match status" value="1"/>
</dbReference>
<evidence type="ECO:0000313" key="5">
    <source>
        <dbReference type="Proteomes" id="UP001180020"/>
    </source>
</evidence>
<evidence type="ECO:0000256" key="3">
    <source>
        <dbReference type="SAM" id="MobiDB-lite"/>
    </source>
</evidence>
<name>A0AAV9EIL9_ACOCL</name>
<dbReference type="Gene3D" id="1.25.40.10">
    <property type="entry name" value="Tetratricopeptide repeat domain"/>
    <property type="match status" value="4"/>
</dbReference>
<sequence>MGISAKSLLNRLVQNIPRRKTIPKNPNSITTTTPSSPSSILAHLDSGRLSRAVSALYSSRPPLLPSIYARLFALCISPSSLVLARKVEFHLLSTIPDPPTFLLNRAIEAYSRCGSIADARELFDEMPHRDGGTWNSMLASYSTSGRPDEALTLFALMHEEGVRANEVTLACVLGCCASARAHALARQVHGLLVRGGLASNVVLGSSLVDVYGKCLGIPDARRAFDDIPSPNAVSWNVLVRRNLEAGAPREAVVAFFRAISASDAPLLTFTFSSALVACADVGALDEGRQIHGTAIKRDVKGDRAVATSLVEMYAKCGALGDARRLFERTPSRDVVLWTSIISGYASRGRVAEAEALFVEMPVTKSLVSWNAMLSGYVCASHHDRALDFAFEMLRAVTEVDHVSLRLILNACAGLACLEIGEQVHAFVYRHGYDSNRSVNNALLDMYGKCGALRSAESWFFAMGVRADNVTFTAILLGCICEGFVDAGRGYFDQMSEEFDVMPRMEHYECMIELFGRHGRMGELEEFVNRMPFDATVPMWTRVFDWCRVYGDSRLGEWAAKHLNESNPATIPVKFDVGNYSN</sequence>
<gene>
    <name evidence="4" type="primary">PCMP-A5</name>
    <name evidence="4" type="ORF">QJS10_CPA07g01170</name>
</gene>
<evidence type="ECO:0000256" key="1">
    <source>
        <dbReference type="ARBA" id="ARBA00022737"/>
    </source>
</evidence>
<organism evidence="4 5">
    <name type="scientific">Acorus calamus</name>
    <name type="common">Sweet flag</name>
    <dbReference type="NCBI Taxonomy" id="4465"/>
    <lineage>
        <taxon>Eukaryota</taxon>
        <taxon>Viridiplantae</taxon>
        <taxon>Streptophyta</taxon>
        <taxon>Embryophyta</taxon>
        <taxon>Tracheophyta</taxon>
        <taxon>Spermatophyta</taxon>
        <taxon>Magnoliopsida</taxon>
        <taxon>Liliopsida</taxon>
        <taxon>Acoraceae</taxon>
        <taxon>Acorus</taxon>
    </lineage>
</organism>
<dbReference type="AlphaFoldDB" id="A0AAV9EIL9"/>
<evidence type="ECO:0000256" key="2">
    <source>
        <dbReference type="PROSITE-ProRule" id="PRU00708"/>
    </source>
</evidence>
<dbReference type="Pfam" id="PF13041">
    <property type="entry name" value="PPR_2"/>
    <property type="match status" value="1"/>
</dbReference>
<feature type="repeat" description="PPR" evidence="2">
    <location>
        <begin position="130"/>
        <end position="164"/>
    </location>
</feature>
<protein>
    <submittedName>
        <fullName evidence="4">Pentatricopeptide repeat-containing protein</fullName>
    </submittedName>
</protein>
<dbReference type="PROSITE" id="PS51375">
    <property type="entry name" value="PPR"/>
    <property type="match status" value="2"/>
</dbReference>
<proteinExistence type="predicted"/>
<dbReference type="Pfam" id="PF01535">
    <property type="entry name" value="PPR"/>
    <property type="match status" value="5"/>
</dbReference>
<feature type="compositionally biased region" description="Low complexity" evidence="3">
    <location>
        <begin position="23"/>
        <end position="40"/>
    </location>
</feature>
<feature type="repeat" description="PPR" evidence="2">
    <location>
        <begin position="333"/>
        <end position="367"/>
    </location>
</feature>
<dbReference type="GO" id="GO:0009451">
    <property type="term" value="P:RNA modification"/>
    <property type="evidence" value="ECO:0007669"/>
    <property type="project" value="InterPro"/>
</dbReference>
<evidence type="ECO:0000313" key="4">
    <source>
        <dbReference type="EMBL" id="KAK1312068.1"/>
    </source>
</evidence>
<accession>A0AAV9EIL9</accession>
<dbReference type="Proteomes" id="UP001180020">
    <property type="component" value="Unassembled WGS sequence"/>
</dbReference>
<feature type="region of interest" description="Disordered" evidence="3">
    <location>
        <begin position="20"/>
        <end position="40"/>
    </location>
</feature>
<comment type="caution">
    <text evidence="4">The sequence shown here is derived from an EMBL/GenBank/DDBJ whole genome shotgun (WGS) entry which is preliminary data.</text>
</comment>
<dbReference type="GO" id="GO:0003723">
    <property type="term" value="F:RNA binding"/>
    <property type="evidence" value="ECO:0007669"/>
    <property type="project" value="InterPro"/>
</dbReference>